<feature type="region of interest" description="Disordered" evidence="5">
    <location>
        <begin position="673"/>
        <end position="696"/>
    </location>
</feature>
<evidence type="ECO:0000256" key="3">
    <source>
        <dbReference type="ARBA" id="ARBA00022833"/>
    </source>
</evidence>
<sequence length="696" mass="79851">MEKIGNLSIEKNKTDENHQFHIKSGAVAQKLIFEYIVFVRSMICNNKWKSVIINFLVTKLEQIPKLVDYQKKELKEKVDLTKFRMAMASLAILGGHTNVFRIGCRVENINSKSNNEKGTLLEINRLAGTCKIIFDSNRNRIIENFEIKKLRPFSEIDLNFSENEKFLKTILAILKNLLDSGEDLEQMKISITRGKSQKRKIQKWSCATCTFINEKHSEMCSMCSSMRPKMADFEDKNKNGDVVDENSKSQISENRFLFCRLRSSAIKSICKLLSKMGTEAFLDASKGFLPVFVKTAMHSTKLNEYISLEYLEAIQTRILELIFENENSFGKVEKIDDLIPFSPFKNLQAKLPTHIDAEYSKKCNFEKFSKLRRLSASQKTSENAICYCRANQLIPKSLKHFYFEAKIIQISENRDFGVAIGLYVEGAELKGKPGNEFSYSYCASTNQIVHDNKSIHVGDNDLRAKDIIGCGYDIIKKSIYFTKNGEKLNRTFEGANSRYYPFLWIESSNTHIEVNFGHEKFAFDFESTLSPEYLQTLRSKKKGRSAAEQKRREMAESLVEIMGHFPIELCEMALEKENDDMQHAVTWLLDRGWRELEKMGDALLKRTRPSFAAERKNRSDSEESLEEEIVSSHDDSSFSAGFSAAEMYLRGEEELTVPVGLNEEEIVRTLSVNRRRSERENAGEDKCADDCAEVGQ</sequence>
<feature type="domain" description="B30.2/SPRY" evidence="6">
    <location>
        <begin position="324"/>
        <end position="521"/>
    </location>
</feature>
<dbReference type="PROSITE" id="PS50199">
    <property type="entry name" value="ZF_RANBP2_2"/>
    <property type="match status" value="1"/>
</dbReference>
<evidence type="ECO:0000259" key="6">
    <source>
        <dbReference type="PROSITE" id="PS50188"/>
    </source>
</evidence>
<dbReference type="SUPFAM" id="SSF49899">
    <property type="entry name" value="Concanavalin A-like lectins/glucanases"/>
    <property type="match status" value="1"/>
</dbReference>
<dbReference type="Pfam" id="PF00622">
    <property type="entry name" value="SPRY"/>
    <property type="match status" value="1"/>
</dbReference>
<name>A0ABV2AFE7_9EUKA</name>
<feature type="non-terminal residue" evidence="8">
    <location>
        <position position="696"/>
    </location>
</feature>
<evidence type="ECO:0000256" key="5">
    <source>
        <dbReference type="SAM" id="MobiDB-lite"/>
    </source>
</evidence>
<dbReference type="CDD" id="cd12885">
    <property type="entry name" value="SPRY_RanBP_like"/>
    <property type="match status" value="1"/>
</dbReference>
<evidence type="ECO:0008006" key="10">
    <source>
        <dbReference type="Google" id="ProtNLM"/>
    </source>
</evidence>
<dbReference type="Proteomes" id="UP001439008">
    <property type="component" value="Unassembled WGS sequence"/>
</dbReference>
<dbReference type="InterPro" id="IPR001876">
    <property type="entry name" value="Znf_RanBP2"/>
</dbReference>
<evidence type="ECO:0000256" key="4">
    <source>
        <dbReference type="PROSITE-ProRule" id="PRU00322"/>
    </source>
</evidence>
<accession>A0ABV2AFE7</accession>
<dbReference type="SMART" id="SM00449">
    <property type="entry name" value="SPRY"/>
    <property type="match status" value="1"/>
</dbReference>
<dbReference type="PROSITE" id="PS50188">
    <property type="entry name" value="B302_SPRY"/>
    <property type="match status" value="1"/>
</dbReference>
<evidence type="ECO:0000313" key="9">
    <source>
        <dbReference type="Proteomes" id="UP001439008"/>
    </source>
</evidence>
<dbReference type="InterPro" id="IPR036443">
    <property type="entry name" value="Znf_RanBP2_sf"/>
</dbReference>
<reference evidence="8 9" key="1">
    <citation type="journal article" date="2024" name="BMC Biol.">
        <title>Comparative genomics of Ascetosporea gives new insight into the evolutionary basis for animal parasitism in Rhizaria.</title>
        <authorList>
            <person name="Hiltunen Thoren M."/>
            <person name="Onut-Brannstrom I."/>
            <person name="Alfjorden A."/>
            <person name="Peckova H."/>
            <person name="Swords F."/>
            <person name="Hooper C."/>
            <person name="Holzer A.S."/>
            <person name="Bass D."/>
            <person name="Burki F."/>
        </authorList>
    </citation>
    <scope>NUCLEOTIDE SEQUENCE [LARGE SCALE GENOMIC DNA]</scope>
    <source>
        <strain evidence="8">20-A016</strain>
    </source>
</reference>
<dbReference type="InterPro" id="IPR003877">
    <property type="entry name" value="SPRY_dom"/>
</dbReference>
<feature type="domain" description="RanBP2-type" evidence="7">
    <location>
        <begin position="200"/>
        <end position="229"/>
    </location>
</feature>
<dbReference type="InterPro" id="IPR001870">
    <property type="entry name" value="B30.2/SPRY"/>
</dbReference>
<evidence type="ECO:0000259" key="7">
    <source>
        <dbReference type="PROSITE" id="PS50199"/>
    </source>
</evidence>
<protein>
    <recommendedName>
        <fullName evidence="10">RanBP2-type domain-containing protein</fullName>
    </recommendedName>
</protein>
<feature type="compositionally biased region" description="Basic and acidic residues" evidence="5">
    <location>
        <begin position="675"/>
        <end position="689"/>
    </location>
</feature>
<dbReference type="SUPFAM" id="SSF90209">
    <property type="entry name" value="Ran binding protein zinc finger-like"/>
    <property type="match status" value="1"/>
</dbReference>
<keyword evidence="9" id="KW-1185">Reference proteome</keyword>
<dbReference type="InterPro" id="IPR043136">
    <property type="entry name" value="B30.2/SPRY_sf"/>
</dbReference>
<dbReference type="InterPro" id="IPR013320">
    <property type="entry name" value="ConA-like_dom_sf"/>
</dbReference>
<organism evidence="8 9">
    <name type="scientific">Bonamia ostreae</name>
    <dbReference type="NCBI Taxonomy" id="126728"/>
    <lineage>
        <taxon>Eukaryota</taxon>
        <taxon>Sar</taxon>
        <taxon>Rhizaria</taxon>
        <taxon>Endomyxa</taxon>
        <taxon>Ascetosporea</taxon>
        <taxon>Haplosporida</taxon>
        <taxon>Bonamia</taxon>
    </lineage>
</organism>
<dbReference type="EMBL" id="JBDODL010000024">
    <property type="protein sequence ID" value="MES1918174.1"/>
    <property type="molecule type" value="Genomic_DNA"/>
</dbReference>
<keyword evidence="3" id="KW-0862">Zinc</keyword>
<evidence type="ECO:0000256" key="2">
    <source>
        <dbReference type="ARBA" id="ARBA00022771"/>
    </source>
</evidence>
<evidence type="ECO:0000313" key="8">
    <source>
        <dbReference type="EMBL" id="MES1918174.1"/>
    </source>
</evidence>
<dbReference type="Gene3D" id="2.30.30.380">
    <property type="entry name" value="Zn-finger domain of Sec23/24"/>
    <property type="match status" value="1"/>
</dbReference>
<dbReference type="Gene3D" id="2.60.120.920">
    <property type="match status" value="1"/>
</dbReference>
<keyword evidence="1" id="KW-0479">Metal-binding</keyword>
<dbReference type="SMART" id="SM00547">
    <property type="entry name" value="ZnF_RBZ"/>
    <property type="match status" value="1"/>
</dbReference>
<dbReference type="PROSITE" id="PS01358">
    <property type="entry name" value="ZF_RANBP2_1"/>
    <property type="match status" value="1"/>
</dbReference>
<gene>
    <name evidence="8" type="ORF">MHBO_000185</name>
</gene>
<comment type="caution">
    <text evidence="8">The sequence shown here is derived from an EMBL/GenBank/DDBJ whole genome shotgun (WGS) entry which is preliminary data.</text>
</comment>
<keyword evidence="2 4" id="KW-0863">Zinc-finger</keyword>
<evidence type="ECO:0000256" key="1">
    <source>
        <dbReference type="ARBA" id="ARBA00022723"/>
    </source>
</evidence>
<feature type="region of interest" description="Disordered" evidence="5">
    <location>
        <begin position="611"/>
        <end position="637"/>
    </location>
</feature>
<dbReference type="InterPro" id="IPR044736">
    <property type="entry name" value="Gid1/RanBPM/SPLA_SPRY"/>
</dbReference>
<proteinExistence type="predicted"/>